<dbReference type="AlphaFoldDB" id="A0AAV4M627"/>
<dbReference type="EMBL" id="BPLR01019422">
    <property type="protein sequence ID" value="GIX67690.1"/>
    <property type="molecule type" value="Genomic_DNA"/>
</dbReference>
<accession>A0AAV4M627</accession>
<evidence type="ECO:0000313" key="2">
    <source>
        <dbReference type="Proteomes" id="UP001054945"/>
    </source>
</evidence>
<name>A0AAV4M627_CAEEX</name>
<gene>
    <name evidence="1" type="ORF">CEXT_663971</name>
</gene>
<proteinExistence type="predicted"/>
<reference evidence="1 2" key="1">
    <citation type="submission" date="2021-06" db="EMBL/GenBank/DDBJ databases">
        <title>Caerostris extrusa draft genome.</title>
        <authorList>
            <person name="Kono N."/>
            <person name="Arakawa K."/>
        </authorList>
    </citation>
    <scope>NUCLEOTIDE SEQUENCE [LARGE SCALE GENOMIC DNA]</scope>
</reference>
<organism evidence="1 2">
    <name type="scientific">Caerostris extrusa</name>
    <name type="common">Bark spider</name>
    <name type="synonym">Caerostris bankana</name>
    <dbReference type="NCBI Taxonomy" id="172846"/>
    <lineage>
        <taxon>Eukaryota</taxon>
        <taxon>Metazoa</taxon>
        <taxon>Ecdysozoa</taxon>
        <taxon>Arthropoda</taxon>
        <taxon>Chelicerata</taxon>
        <taxon>Arachnida</taxon>
        <taxon>Araneae</taxon>
        <taxon>Araneomorphae</taxon>
        <taxon>Entelegynae</taxon>
        <taxon>Araneoidea</taxon>
        <taxon>Araneidae</taxon>
        <taxon>Caerostris</taxon>
    </lineage>
</organism>
<dbReference type="Proteomes" id="UP001054945">
    <property type="component" value="Unassembled WGS sequence"/>
</dbReference>
<evidence type="ECO:0000313" key="1">
    <source>
        <dbReference type="EMBL" id="GIX67690.1"/>
    </source>
</evidence>
<protein>
    <submittedName>
        <fullName evidence="1">Uncharacterized protein</fullName>
    </submittedName>
</protein>
<sequence>MVPDEKFAHAPQTIAFRLQILPYPYELLSRMFEERKCVTYSLHTQKRLLSLCNQNPSVKKTVLLCSAIQWPCRVYLKTLLSVM</sequence>
<keyword evidence="2" id="KW-1185">Reference proteome</keyword>
<comment type="caution">
    <text evidence="1">The sequence shown here is derived from an EMBL/GenBank/DDBJ whole genome shotgun (WGS) entry which is preliminary data.</text>
</comment>